<gene>
    <name evidence="2" type="ORF">HZH68_001628</name>
</gene>
<proteinExistence type="predicted"/>
<evidence type="ECO:0000256" key="1">
    <source>
        <dbReference type="SAM" id="MobiDB-lite"/>
    </source>
</evidence>
<reference evidence="2" key="1">
    <citation type="journal article" date="2020" name="G3 (Bethesda)">
        <title>High-Quality Assemblies for Three Invasive Social Wasps from the &lt;i&gt;Vespula&lt;/i&gt; Genus.</title>
        <authorList>
            <person name="Harrop T.W.R."/>
            <person name="Guhlin J."/>
            <person name="McLaughlin G.M."/>
            <person name="Permina E."/>
            <person name="Stockwell P."/>
            <person name="Gilligan J."/>
            <person name="Le Lec M.F."/>
            <person name="Gruber M.A.M."/>
            <person name="Quinn O."/>
            <person name="Lovegrove M."/>
            <person name="Duncan E.J."/>
            <person name="Remnant E.J."/>
            <person name="Van Eeckhoven J."/>
            <person name="Graham B."/>
            <person name="Knapp R.A."/>
            <person name="Langford K.W."/>
            <person name="Kronenberg Z."/>
            <person name="Press M.O."/>
            <person name="Eacker S.M."/>
            <person name="Wilson-Rankin E.E."/>
            <person name="Purcell J."/>
            <person name="Lester P.J."/>
            <person name="Dearden P.K."/>
        </authorList>
    </citation>
    <scope>NUCLEOTIDE SEQUENCE</scope>
    <source>
        <strain evidence="2">Linc-1</strain>
    </source>
</reference>
<keyword evidence="3" id="KW-1185">Reference proteome</keyword>
<evidence type="ECO:0000313" key="3">
    <source>
        <dbReference type="Proteomes" id="UP000617340"/>
    </source>
</evidence>
<organism evidence="2 3">
    <name type="scientific">Vespula germanica</name>
    <name type="common">German yellow jacket</name>
    <name type="synonym">Paravespula germanica</name>
    <dbReference type="NCBI Taxonomy" id="30212"/>
    <lineage>
        <taxon>Eukaryota</taxon>
        <taxon>Metazoa</taxon>
        <taxon>Ecdysozoa</taxon>
        <taxon>Arthropoda</taxon>
        <taxon>Hexapoda</taxon>
        <taxon>Insecta</taxon>
        <taxon>Pterygota</taxon>
        <taxon>Neoptera</taxon>
        <taxon>Endopterygota</taxon>
        <taxon>Hymenoptera</taxon>
        <taxon>Apocrita</taxon>
        <taxon>Aculeata</taxon>
        <taxon>Vespoidea</taxon>
        <taxon>Vespidae</taxon>
        <taxon>Vespinae</taxon>
        <taxon>Vespula</taxon>
    </lineage>
</organism>
<comment type="caution">
    <text evidence="2">The sequence shown here is derived from an EMBL/GenBank/DDBJ whole genome shotgun (WGS) entry which is preliminary data.</text>
</comment>
<evidence type="ECO:0000313" key="2">
    <source>
        <dbReference type="EMBL" id="KAF7418975.1"/>
    </source>
</evidence>
<dbReference type="EMBL" id="JACSDZ010000001">
    <property type="protein sequence ID" value="KAF7418975.1"/>
    <property type="molecule type" value="Genomic_DNA"/>
</dbReference>
<sequence>MARQAILSDQEQKDDPPRWISSDAPRCPVKLIRELLFNAATNLCGRVRWKYSFHGVRIEPQFSITDAQGRSLAALSQHMRSAGSIWATMDPNP</sequence>
<feature type="region of interest" description="Disordered" evidence="1">
    <location>
        <begin position="1"/>
        <end position="21"/>
    </location>
</feature>
<protein>
    <submittedName>
        <fullName evidence="2">Uncharacterized protein</fullName>
    </submittedName>
</protein>
<name>A0A834NVW2_VESGE</name>
<dbReference type="AlphaFoldDB" id="A0A834NVW2"/>
<dbReference type="Proteomes" id="UP000617340">
    <property type="component" value="Unassembled WGS sequence"/>
</dbReference>
<accession>A0A834NVW2</accession>